<dbReference type="Pfam" id="PF02371">
    <property type="entry name" value="Transposase_20"/>
    <property type="match status" value="1"/>
</dbReference>
<dbReference type="PANTHER" id="PTHR33055">
    <property type="entry name" value="TRANSPOSASE FOR INSERTION SEQUENCE ELEMENT IS1111A"/>
    <property type="match status" value="1"/>
</dbReference>
<dbReference type="GO" id="GO:0006313">
    <property type="term" value="P:DNA transposition"/>
    <property type="evidence" value="ECO:0007669"/>
    <property type="project" value="InterPro"/>
</dbReference>
<keyword evidence="3" id="KW-1185">Reference proteome</keyword>
<evidence type="ECO:0000313" key="2">
    <source>
        <dbReference type="EMBL" id="SHL33368.1"/>
    </source>
</evidence>
<dbReference type="EMBL" id="FRBN01000011">
    <property type="protein sequence ID" value="SHL33368.1"/>
    <property type="molecule type" value="Genomic_DNA"/>
</dbReference>
<dbReference type="AlphaFoldDB" id="A0A1M6ZS97"/>
<protein>
    <submittedName>
        <fullName evidence="2">Transposase IS116/IS110/IS902 family protein</fullName>
    </submittedName>
</protein>
<organism evidence="2 3">
    <name type="scientific">Roseovarius marisflavi</name>
    <dbReference type="NCBI Taxonomy" id="1054996"/>
    <lineage>
        <taxon>Bacteria</taxon>
        <taxon>Pseudomonadati</taxon>
        <taxon>Pseudomonadota</taxon>
        <taxon>Alphaproteobacteria</taxon>
        <taxon>Rhodobacterales</taxon>
        <taxon>Roseobacteraceae</taxon>
        <taxon>Roseovarius</taxon>
    </lineage>
</organism>
<sequence length="136" mass="15327">MFCVAVTISQKNFMSCLVSLSFIATIDDVTRFGKATDVGAYLGLTPRRYQSGETNWSGRISKRGDGSMRKLLYEAANILIQRVSRFSPLKAWAMRLVARRGMKKAIVATARKLAVIMTRIWRDGTTFAWTKEELPT</sequence>
<accession>A0A1M6ZS97</accession>
<evidence type="ECO:0000259" key="1">
    <source>
        <dbReference type="Pfam" id="PF02371"/>
    </source>
</evidence>
<gene>
    <name evidence="2" type="ORF">SAMN05444414_11123</name>
</gene>
<dbReference type="GO" id="GO:0003677">
    <property type="term" value="F:DNA binding"/>
    <property type="evidence" value="ECO:0007669"/>
    <property type="project" value="InterPro"/>
</dbReference>
<dbReference type="InterPro" id="IPR047650">
    <property type="entry name" value="Transpos_IS110"/>
</dbReference>
<proteinExistence type="predicted"/>
<dbReference type="InterPro" id="IPR003346">
    <property type="entry name" value="Transposase_20"/>
</dbReference>
<dbReference type="PANTHER" id="PTHR33055:SF3">
    <property type="entry name" value="PUTATIVE TRANSPOSASE FOR IS117-RELATED"/>
    <property type="match status" value="1"/>
</dbReference>
<reference evidence="3" key="1">
    <citation type="submission" date="2016-11" db="EMBL/GenBank/DDBJ databases">
        <authorList>
            <person name="Varghese N."/>
            <person name="Submissions S."/>
        </authorList>
    </citation>
    <scope>NUCLEOTIDE SEQUENCE [LARGE SCALE GENOMIC DNA]</scope>
    <source>
        <strain evidence="3">DSM 29327</strain>
    </source>
</reference>
<dbReference type="STRING" id="1054996.SAMN05444414_11123"/>
<dbReference type="Proteomes" id="UP000184191">
    <property type="component" value="Unassembled WGS sequence"/>
</dbReference>
<dbReference type="GO" id="GO:0004803">
    <property type="term" value="F:transposase activity"/>
    <property type="evidence" value="ECO:0007669"/>
    <property type="project" value="InterPro"/>
</dbReference>
<evidence type="ECO:0000313" key="3">
    <source>
        <dbReference type="Proteomes" id="UP000184191"/>
    </source>
</evidence>
<name>A0A1M6ZS97_9RHOB</name>
<feature type="domain" description="Transposase IS116/IS110/IS902 C-terminal" evidence="1">
    <location>
        <begin position="18"/>
        <end position="82"/>
    </location>
</feature>